<evidence type="ECO:0000313" key="3">
    <source>
        <dbReference type="Proteomes" id="UP000002149"/>
    </source>
</evidence>
<feature type="compositionally biased region" description="Polar residues" evidence="1">
    <location>
        <begin position="230"/>
        <end position="280"/>
    </location>
</feature>
<keyword evidence="3" id="KW-1185">Reference proteome</keyword>
<evidence type="ECO:0000256" key="1">
    <source>
        <dbReference type="SAM" id="MobiDB-lite"/>
    </source>
</evidence>
<feature type="compositionally biased region" description="Polar residues" evidence="1">
    <location>
        <begin position="203"/>
        <end position="213"/>
    </location>
</feature>
<feature type="region of interest" description="Disordered" evidence="1">
    <location>
        <begin position="203"/>
        <end position="287"/>
    </location>
</feature>
<dbReference type="OrthoDB" id="2573853at2759"/>
<accession>Q5KAM0</accession>
<dbReference type="KEGG" id="cne:CNJ01220"/>
<dbReference type="HOGENOM" id="CLU_562590_0_0_1"/>
<dbReference type="VEuPathDB" id="FungiDB:CNJ01220"/>
<reference evidence="2 3" key="1">
    <citation type="journal article" date="2005" name="Science">
        <title>The genome of the basidiomycetous yeast and human pathogen Cryptococcus neoformans.</title>
        <authorList>
            <person name="Loftus B.J."/>
            <person name="Fung E."/>
            <person name="Roncaglia P."/>
            <person name="Rowley D."/>
            <person name="Amedeo P."/>
            <person name="Bruno D."/>
            <person name="Vamathevan J."/>
            <person name="Miranda M."/>
            <person name="Anderson I.J."/>
            <person name="Fraser J.A."/>
            <person name="Allen J.E."/>
            <person name="Bosdet I.E."/>
            <person name="Brent M.R."/>
            <person name="Chiu R."/>
            <person name="Doering T.L."/>
            <person name="Donlin M.J."/>
            <person name="D'Souza C.A."/>
            <person name="Fox D.S."/>
            <person name="Grinberg V."/>
            <person name="Fu J."/>
            <person name="Fukushima M."/>
            <person name="Haas B.J."/>
            <person name="Huang J.C."/>
            <person name="Janbon G."/>
            <person name="Jones S.J."/>
            <person name="Koo H.L."/>
            <person name="Krzywinski M.I."/>
            <person name="Kwon-Chung J.K."/>
            <person name="Lengeler K.B."/>
            <person name="Maiti R."/>
            <person name="Marra M.A."/>
            <person name="Marra R.E."/>
            <person name="Mathewson C.A."/>
            <person name="Mitchell T.G."/>
            <person name="Pertea M."/>
            <person name="Riggs F.R."/>
            <person name="Salzberg S.L."/>
            <person name="Schein J.E."/>
            <person name="Shvartsbeyn A."/>
            <person name="Shin H."/>
            <person name="Shumway M."/>
            <person name="Specht C.A."/>
            <person name="Suh B.B."/>
            <person name="Tenney A."/>
            <person name="Utterback T.R."/>
            <person name="Wickes B.L."/>
            <person name="Wortman J.R."/>
            <person name="Wye N.H."/>
            <person name="Kronstad J.W."/>
            <person name="Lodge J.K."/>
            <person name="Heitman J."/>
            <person name="Davis R.W."/>
            <person name="Fraser C.M."/>
            <person name="Hyman R.W."/>
        </authorList>
    </citation>
    <scope>NUCLEOTIDE SEQUENCE [LARGE SCALE GENOMIC DNA]</scope>
    <source>
        <strain evidence="3">JEC21 / ATCC MYA-565</strain>
    </source>
</reference>
<proteinExistence type="predicted"/>
<dbReference type="InParanoid" id="Q5KAM0"/>
<dbReference type="EMBL" id="AE017350">
    <property type="protein sequence ID" value="AAW45983.1"/>
    <property type="molecule type" value="Genomic_DNA"/>
</dbReference>
<feature type="region of interest" description="Disordered" evidence="1">
    <location>
        <begin position="446"/>
        <end position="474"/>
    </location>
</feature>
<sequence length="490" mass="53129">MSSVFSFSYSEETSTNLATFFFQSPSLPTSPSAPLGRAPHSPKQATKKLGRHIAMKEPSQCGLFTVCEIPETEREFQRHEAIDVESLANEGSIYSCPSAIASSEALCLTPGRNEVEFSEDAYNESMITDADVTILQTPSPESNRRLHRLSWSSTGSDERPVVTPLMDLENEDPFLCWSHVPSNDGKNDDDFEMAMADVSGTIPQSLFTTSPSLPDNKAFSRARRAPPPLTLNTRFNLPQSSTTSSAVTPTLSAHPVSSASTTASSEILTPRSTSSTTGSNLMPPLPIMSSNDWATKFRKAEDIEIKVVTPTTPTSIRDHNSFTDSHQSPISENIDLVSALEDLLSSCGEAAATDSFSCASHDGEFETKPLQFPLPTNRSDLLSPGGSLHTPEKKSKRPSAPYAPRKPSRPHPHSQIPLRREEGRISPRSLAGDHSFLAYLSRSESPASGKWSVKSDSSHSSLGSCSTGNGSSRKLPERMALPVEWFGLIV</sequence>
<name>Q5KAM0_CRYD1</name>
<dbReference type="RefSeq" id="XP_024513664.1">
    <property type="nucleotide sequence ID" value="XM_024657941.1"/>
</dbReference>
<dbReference type="GeneID" id="3254266"/>
<dbReference type="AlphaFoldDB" id="Q5KAM0"/>
<dbReference type="Proteomes" id="UP000002149">
    <property type="component" value="Chromosome 10"/>
</dbReference>
<evidence type="ECO:0000313" key="2">
    <source>
        <dbReference type="EMBL" id="AAW45983.1"/>
    </source>
</evidence>
<gene>
    <name evidence="2" type="ordered locus">CNJ01220</name>
</gene>
<organism evidence="2 3">
    <name type="scientific">Cryptococcus deneoformans (strain JEC21 / ATCC MYA-565)</name>
    <name type="common">Cryptococcus neoformans var. neoformans serotype D</name>
    <dbReference type="NCBI Taxonomy" id="214684"/>
    <lineage>
        <taxon>Eukaryota</taxon>
        <taxon>Fungi</taxon>
        <taxon>Dikarya</taxon>
        <taxon>Basidiomycota</taxon>
        <taxon>Agaricomycotina</taxon>
        <taxon>Tremellomycetes</taxon>
        <taxon>Tremellales</taxon>
        <taxon>Cryptococcaceae</taxon>
        <taxon>Cryptococcus</taxon>
        <taxon>Cryptococcus neoformans species complex</taxon>
    </lineage>
</organism>
<accession>Q55KV9</accession>
<protein>
    <submittedName>
        <fullName evidence="2">Uncharacterized protein</fullName>
    </submittedName>
</protein>
<feature type="region of interest" description="Disordered" evidence="1">
    <location>
        <begin position="368"/>
        <end position="427"/>
    </location>
</feature>
<dbReference type="OMA" id="FSCASHD"/>
<dbReference type="PaxDb" id="214684-Q5KAM0"/>
<feature type="compositionally biased region" description="Low complexity" evidence="1">
    <location>
        <begin position="448"/>
        <end position="466"/>
    </location>
</feature>